<evidence type="ECO:0000313" key="1">
    <source>
        <dbReference type="EMBL" id="EPZ15966.1"/>
    </source>
</evidence>
<dbReference type="RefSeq" id="WP_021248807.1">
    <property type="nucleotide sequence ID" value="NZ_ATJV01000048.1"/>
</dbReference>
<reference evidence="1 2" key="1">
    <citation type="submission" date="2013-06" db="EMBL/GenBank/DDBJ databases">
        <title>Draft genome sequence of Thauera terpenica.</title>
        <authorList>
            <person name="Liu B."/>
            <person name="Frostegard A.H."/>
            <person name="Shapleigh J.P."/>
        </authorList>
    </citation>
    <scope>NUCLEOTIDE SEQUENCE [LARGE SCALE GENOMIC DNA]</scope>
    <source>
        <strain evidence="1 2">58Eu</strain>
    </source>
</reference>
<dbReference type="eggNOG" id="ENOG5032RXQ">
    <property type="taxonomic scope" value="Bacteria"/>
</dbReference>
<name>S9ZMZ4_9RHOO</name>
<dbReference type="AlphaFoldDB" id="S9ZMZ4"/>
<proteinExistence type="predicted"/>
<dbReference type="PATRIC" id="fig|1348657.5.peg.1378"/>
<dbReference type="Proteomes" id="UP000015455">
    <property type="component" value="Unassembled WGS sequence"/>
</dbReference>
<gene>
    <name evidence="1" type="ORF">M622_02000</name>
</gene>
<evidence type="ECO:0000313" key="2">
    <source>
        <dbReference type="Proteomes" id="UP000015455"/>
    </source>
</evidence>
<sequence>MEDKLPRWPNVPACYGWLSLDARGRWRLQDETISHPGMIAFLDANYTCEADGSWLVNNGPQRVYVRLDSAPWILRLQPDHRFLTHSGRCVSPHGAILLDGDGRVFMDTDAGPAALDDRDLAMLFADVRTTAGESASESDLLALMRQAGVRSEATPPPAADSAAATVNLQWHGLPVLSLGHEHAAARLGFIANPAPADAAPGQAAPS</sequence>
<dbReference type="EMBL" id="ATJV01000048">
    <property type="protein sequence ID" value="EPZ15966.1"/>
    <property type="molecule type" value="Genomic_DNA"/>
</dbReference>
<evidence type="ECO:0008006" key="3">
    <source>
        <dbReference type="Google" id="ProtNLM"/>
    </source>
</evidence>
<dbReference type="STRING" id="1348657.M622_02000"/>
<dbReference type="InterPro" id="IPR021332">
    <property type="entry name" value="DUF2944"/>
</dbReference>
<dbReference type="Pfam" id="PF11161">
    <property type="entry name" value="DUF2944"/>
    <property type="match status" value="1"/>
</dbReference>
<dbReference type="OrthoDB" id="7057642at2"/>
<accession>S9ZMZ4</accession>
<protein>
    <recommendedName>
        <fullName evidence="3">DUF2946 domain-containing protein</fullName>
    </recommendedName>
</protein>
<organism evidence="1 2">
    <name type="scientific">Thauera terpenica 58Eu</name>
    <dbReference type="NCBI Taxonomy" id="1348657"/>
    <lineage>
        <taxon>Bacteria</taxon>
        <taxon>Pseudomonadati</taxon>
        <taxon>Pseudomonadota</taxon>
        <taxon>Betaproteobacteria</taxon>
        <taxon>Rhodocyclales</taxon>
        <taxon>Zoogloeaceae</taxon>
        <taxon>Thauera</taxon>
    </lineage>
</organism>
<comment type="caution">
    <text evidence="1">The sequence shown here is derived from an EMBL/GenBank/DDBJ whole genome shotgun (WGS) entry which is preliminary data.</text>
</comment>
<keyword evidence="2" id="KW-1185">Reference proteome</keyword>